<dbReference type="InterPro" id="IPR005135">
    <property type="entry name" value="Endo/exonuclease/phosphatase"/>
</dbReference>
<dbReference type="InterPro" id="IPR007346">
    <property type="entry name" value="Endonuclease-I"/>
</dbReference>
<evidence type="ECO:0000313" key="5">
    <source>
        <dbReference type="Proteomes" id="UP000220106"/>
    </source>
</evidence>
<dbReference type="InterPro" id="IPR013783">
    <property type="entry name" value="Ig-like_fold"/>
</dbReference>
<feature type="domain" description="Endonuclease/exonuclease/phosphatase" evidence="2">
    <location>
        <begin position="888"/>
        <end position="1033"/>
    </location>
</feature>
<dbReference type="RefSeq" id="WP_098177176.1">
    <property type="nucleotide sequence ID" value="NZ_NUEQ01000034.1"/>
</dbReference>
<dbReference type="CDD" id="cd04486">
    <property type="entry name" value="YhcR_OBF_like"/>
    <property type="match status" value="1"/>
</dbReference>
<dbReference type="InterPro" id="IPR045939">
    <property type="entry name" value="YhcR_N"/>
</dbReference>
<proteinExistence type="predicted"/>
<dbReference type="InterPro" id="IPR044925">
    <property type="entry name" value="His-Me_finger_sf"/>
</dbReference>
<comment type="caution">
    <text evidence="4">The sequence shown here is derived from an EMBL/GenBank/DDBJ whole genome shotgun (WGS) entry which is preliminary data.</text>
</comment>
<accession>A0AAX0RYZ1</accession>
<keyword evidence="4" id="KW-0255">Endonuclease</keyword>
<gene>
    <name evidence="4" type="ORF">CN689_20745</name>
</gene>
<dbReference type="PANTHER" id="PTHR42834">
    <property type="entry name" value="ENDONUCLEASE/EXONUCLEASE/PHOSPHATASE FAMILY PROTEIN (AFU_ORTHOLOGUE AFUA_3G09210)"/>
    <property type="match status" value="1"/>
</dbReference>
<reference evidence="4 5" key="1">
    <citation type="submission" date="2017-09" db="EMBL/GenBank/DDBJ databases">
        <title>Large-scale bioinformatics analysis of Bacillus genomes uncovers conserved roles of natural products in bacterial physiology.</title>
        <authorList>
            <consortium name="Agbiome Team Llc"/>
            <person name="Bleich R.M."/>
            <person name="Kirk G.J."/>
            <person name="Santa Maria K.C."/>
            <person name="Allen S.E."/>
            <person name="Farag S."/>
            <person name="Shank E.A."/>
            <person name="Bowers A."/>
        </authorList>
    </citation>
    <scope>NUCLEOTIDE SEQUENCE [LARGE SCALE GENOMIC DNA]</scope>
    <source>
        <strain evidence="4 5">AFS003229</strain>
    </source>
</reference>
<dbReference type="Pfam" id="PF13290">
    <property type="entry name" value="CHB_HEX_C_1"/>
    <property type="match status" value="2"/>
</dbReference>
<dbReference type="SUPFAM" id="SSF54060">
    <property type="entry name" value="His-Me finger endonucleases"/>
    <property type="match status" value="1"/>
</dbReference>
<dbReference type="CDD" id="cd10283">
    <property type="entry name" value="MnuA_DNase1-like"/>
    <property type="match status" value="1"/>
</dbReference>
<feature type="domain" description="GH29D-like beta-sandwich" evidence="1">
    <location>
        <begin position="420"/>
        <end position="486"/>
    </location>
</feature>
<evidence type="ECO:0000313" key="4">
    <source>
        <dbReference type="EMBL" id="PEJ30206.1"/>
    </source>
</evidence>
<dbReference type="SUPFAM" id="SSF56219">
    <property type="entry name" value="DNase I-like"/>
    <property type="match status" value="1"/>
</dbReference>
<feature type="domain" description="Endonuclease YhcR N-terminal" evidence="3">
    <location>
        <begin position="37"/>
        <end position="144"/>
    </location>
</feature>
<keyword evidence="4" id="KW-0540">Nuclease</keyword>
<dbReference type="PANTHER" id="PTHR42834:SF1">
    <property type="entry name" value="ENDONUCLEASE_EXONUCLEASE_PHOSPHATASE FAMILY PROTEIN (AFU_ORTHOLOGUE AFUA_3G09210)"/>
    <property type="match status" value="1"/>
</dbReference>
<dbReference type="Pfam" id="PF19886">
    <property type="entry name" value="DUF6359"/>
    <property type="match status" value="1"/>
</dbReference>
<dbReference type="Pfam" id="PF04231">
    <property type="entry name" value="Endonuclease_1"/>
    <property type="match status" value="1"/>
</dbReference>
<dbReference type="InterPro" id="IPR036691">
    <property type="entry name" value="Endo/exonu/phosph_ase_sf"/>
</dbReference>
<sequence>MKRRNWKIKINLILIFTLILSFFAPMNSIITKAAEPITVAEAIANNSGAATVQGYIVGYTTGTNKYTKDPAKFAGDTNLAIADSPDETDPSKIIPVELKNSGTYRATYGLKTNPGNLGKKVLFTGTLTAYFSVPGLKDLSAANFIEENSPNKVEAVKASVAAGGVIDGTKVSLSSGTENATIYYTIDGSTPTSSSTQYTESITITKDMTIKAIALASGLDNSDIASFEYKIISLKSIAEVRKMTIGSSALTSGVVTAVFTSGTNNTVYIQDDTAGIVIYGSDLAVEAGDKISAKGTLADYNTLLELNVQKADVTILKKESIPVAEKLTAAQFEESKEAKLVTVKDVTVESVSNGTFIGKDGEGESLTLRPQDATLLSVDTTYDSITGVLGSYKGVYQLIPRSTLDIIQDANKVQTVVATPGTGFIKAGETVTLTSGTADATIYYTTDGQEPTKTSAVYTKPITINEATTLKTFAVKSGLTDGNISTFTYTISKGDVRIHDIQGAGHTSPYFNQNVTDIEGIVVSTIDNNNFFIQDQKPDNDINTSEGILVYKSANGVKIGDVVKVSGTVKEYVMEGYSEKATTDLPVTEISASAITVEKNGQALPDPIVIGKDRTPPTGKIDSDGLTVFNPAVDGIDFYESLEGMLVQLDSPKVVAPQEYGEVVVIPKNMETSTSAGGVKFTETDTHPERIHLKFDNDKYVAKTGDSFNGSITGVVSYGYSNFKVLTSKDKLPELLDGGTKREVTSIEPDAKKLTVASYNVENFSTKTDNEKLTKLAKAIVQNLKMPDIIGLTEMQDNDGEADSGTTDATESFKKLVAKIQAEGGPEYLFTDIAPEDKQDGGAPGGNIRVGFLYKKGTVSLTEGTKGKATESVGFNDGKLTLNPGRIDPTNAAFASSRKPLAAQFEFNGESVIVVANHFNSKGGDQPLFGKNQPPELKSEVQRLKIASIVNSFVKDIKSKDANANVVLLGDFNDFEFSKTLTALKGSELTNMVEKVPFEERYSYTYQGNSQVLDHILVSNNIAAETKVNIVHINSSFTEADGRASDHDPVLIQTELKQTQTPQPQKVYDLVGFTTKKLVVETPNSLVKLDATSNIKEGIWLKTDTTLSGEGLKKTKIIISPIKKETVIDFSGAEVKEVLIDNSNVKEIRGAENVQKWIFKEGIDVSGIKFYNAKGEAIASPFIPKENRPPVIIKTIDNLSVKVGEDVSLNLNNHFSDPDSDSLSYSTTIGTVSGSILTIPTSTKGSYIVAVTARDKWGSKTIATFSVNVIADDQLEPYYQKAEGKTGSELKTSLHTIIKSQTKLTYAKVWDAIKDTDEDPKNPNNVILLYSGKSVAKSNNGGGNGQWNREHVWAKSHGDFGTSVGPGTDIHHLRPEDVTVNSVRGHLDFDNGGKKYSGCECYYDTDSWEPPNSVKGDVARMIFYMAVRYEGDNGEIDLELSDTVNTYPKALHGKFSTLLEWNELDPVDDFERRRNDVIYERWQHNRNPFVDHPEWANEIWKAEKIQDIKKAS</sequence>
<evidence type="ECO:0000259" key="1">
    <source>
        <dbReference type="Pfam" id="PF13290"/>
    </source>
</evidence>
<organism evidence="4 5">
    <name type="scientific">Peribacillus butanolivorans</name>
    <dbReference type="NCBI Taxonomy" id="421767"/>
    <lineage>
        <taxon>Bacteria</taxon>
        <taxon>Bacillati</taxon>
        <taxon>Bacillota</taxon>
        <taxon>Bacilli</taxon>
        <taxon>Bacillales</taxon>
        <taxon>Bacillaceae</taxon>
        <taxon>Peribacillus</taxon>
    </lineage>
</organism>
<feature type="domain" description="GH29D-like beta-sandwich" evidence="1">
    <location>
        <begin position="162"/>
        <end position="225"/>
    </location>
</feature>
<dbReference type="Gene3D" id="2.60.40.10">
    <property type="entry name" value="Immunoglobulins"/>
    <property type="match status" value="1"/>
</dbReference>
<evidence type="ECO:0000259" key="3">
    <source>
        <dbReference type="Pfam" id="PF19886"/>
    </source>
</evidence>
<dbReference type="InterPro" id="IPR059177">
    <property type="entry name" value="GH29D-like_dom"/>
</dbReference>
<name>A0AAX0RYZ1_9BACI</name>
<evidence type="ECO:0000259" key="2">
    <source>
        <dbReference type="Pfam" id="PF19580"/>
    </source>
</evidence>
<dbReference type="GO" id="GO:0004519">
    <property type="term" value="F:endonuclease activity"/>
    <property type="evidence" value="ECO:0007669"/>
    <property type="project" value="UniProtKB-KW"/>
</dbReference>
<dbReference type="Gene3D" id="3.60.10.10">
    <property type="entry name" value="Endonuclease/exonuclease/phosphatase"/>
    <property type="match status" value="1"/>
</dbReference>
<dbReference type="EMBL" id="NUEQ01000034">
    <property type="protein sequence ID" value="PEJ30206.1"/>
    <property type="molecule type" value="Genomic_DNA"/>
</dbReference>
<protein>
    <submittedName>
        <fullName evidence="4">Endonuclease</fullName>
    </submittedName>
</protein>
<dbReference type="Pfam" id="PF19580">
    <property type="entry name" value="Exo_endo_phos_3"/>
    <property type="match status" value="1"/>
</dbReference>
<keyword evidence="4" id="KW-0378">Hydrolase</keyword>
<dbReference type="Proteomes" id="UP000220106">
    <property type="component" value="Unassembled WGS sequence"/>
</dbReference>